<name>A0A1S8WHE4_OPIVI</name>
<dbReference type="AlphaFoldDB" id="A0A1S8WHE4"/>
<organism evidence="1 2">
    <name type="scientific">Opisthorchis viverrini</name>
    <name type="common">Southeast Asian liver fluke</name>
    <dbReference type="NCBI Taxonomy" id="6198"/>
    <lineage>
        <taxon>Eukaryota</taxon>
        <taxon>Metazoa</taxon>
        <taxon>Spiralia</taxon>
        <taxon>Lophotrochozoa</taxon>
        <taxon>Platyhelminthes</taxon>
        <taxon>Trematoda</taxon>
        <taxon>Digenea</taxon>
        <taxon>Opisthorchiida</taxon>
        <taxon>Opisthorchiata</taxon>
        <taxon>Opisthorchiidae</taxon>
        <taxon>Opisthorchis</taxon>
    </lineage>
</organism>
<gene>
    <name evidence="1" type="ORF">X801_10349</name>
</gene>
<evidence type="ECO:0000313" key="2">
    <source>
        <dbReference type="Proteomes" id="UP000243686"/>
    </source>
</evidence>
<feature type="non-terminal residue" evidence="1">
    <location>
        <position position="1"/>
    </location>
</feature>
<feature type="non-terminal residue" evidence="1">
    <location>
        <position position="88"/>
    </location>
</feature>
<reference evidence="1 2" key="1">
    <citation type="submission" date="2015-03" db="EMBL/GenBank/DDBJ databases">
        <title>Draft genome of the nematode, Opisthorchis viverrini.</title>
        <authorList>
            <person name="Mitreva M."/>
        </authorList>
    </citation>
    <scope>NUCLEOTIDE SEQUENCE [LARGE SCALE GENOMIC DNA]</scope>
    <source>
        <strain evidence="1">Khon Kaen</strain>
    </source>
</reference>
<dbReference type="Proteomes" id="UP000243686">
    <property type="component" value="Unassembled WGS sequence"/>
</dbReference>
<evidence type="ECO:0000313" key="1">
    <source>
        <dbReference type="EMBL" id="OON13866.1"/>
    </source>
</evidence>
<sequence>CCWQCPNRRDILPEASVRNSESGGPVTSNRWRMLFEQQTGKCDSCFGVVQTLGSQYHSSQRSSWLGEDRGLSTSSYQTPYRIRSYANA</sequence>
<accession>A0A1S8WHE4</accession>
<proteinExistence type="predicted"/>
<keyword evidence="2" id="KW-1185">Reference proteome</keyword>
<dbReference type="EMBL" id="KV907052">
    <property type="protein sequence ID" value="OON13866.1"/>
    <property type="molecule type" value="Genomic_DNA"/>
</dbReference>
<protein>
    <submittedName>
        <fullName evidence="1">Uncharacterized protein</fullName>
    </submittedName>
</protein>